<protein>
    <submittedName>
        <fullName evidence="1">Uncharacterized protein</fullName>
    </submittedName>
</protein>
<name>A0AAW3F3S9_BURGA</name>
<dbReference type="AlphaFoldDB" id="A0AAW3F3S9"/>
<sequence length="69" mass="7778">MSRYPYTEACDYIRAHVTDYSEAHGMRLPTISRSQASQARLAIARALGMDDEELARKIADFARAEEDGK</sequence>
<accession>A0AAW3F3S9</accession>
<dbReference type="EMBL" id="CP104214">
    <property type="protein sequence ID" value="UWX68868.1"/>
    <property type="molecule type" value="Genomic_DNA"/>
</dbReference>
<reference evidence="2" key="2">
    <citation type="submission" date="2022-09" db="EMBL/GenBank/DDBJ databases">
        <title>Genomic of Burkholderia gladioli.</title>
        <authorList>
            <person name="Wu H."/>
        </authorList>
    </citation>
    <scope>NUCLEOTIDE SEQUENCE</scope>
    <source>
        <strain evidence="2">ZN-S4</strain>
    </source>
</reference>
<proteinExistence type="predicted"/>
<reference evidence="1 3" key="1">
    <citation type="submission" date="2014-04" db="EMBL/GenBank/DDBJ databases">
        <authorList>
            <person name="Bishop-Lilly K.A."/>
            <person name="Broomall S.M."/>
            <person name="Chain P.S."/>
            <person name="Chertkov O."/>
            <person name="Coyne S.R."/>
            <person name="Daligault H.E."/>
            <person name="Davenport K.W."/>
            <person name="Erkkila T."/>
            <person name="Frey K.G."/>
            <person name="Gibbons H.S."/>
            <person name="Gu W."/>
            <person name="Jaissle J."/>
            <person name="Johnson S.L."/>
            <person name="Koroleva G.I."/>
            <person name="Ladner J.T."/>
            <person name="Lo C.-C."/>
            <person name="Minogue T.D."/>
            <person name="Munk C."/>
            <person name="Palacios G.F."/>
            <person name="Redden C.L."/>
            <person name="Rosenzweig C.N."/>
            <person name="Scholz M.B."/>
            <person name="Teshima H."/>
            <person name="Xu Y."/>
        </authorList>
    </citation>
    <scope>NUCLEOTIDE SEQUENCE [LARGE SCALE GENOMIC DNA]</scope>
    <source>
        <strain evidence="3">gladioli</strain>
        <strain evidence="1">Gladioli</strain>
    </source>
</reference>
<organism evidence="1 3">
    <name type="scientific">Burkholderia gladioli</name>
    <name type="common">Pseudomonas marginata</name>
    <name type="synonym">Phytomonas marginata</name>
    <dbReference type="NCBI Taxonomy" id="28095"/>
    <lineage>
        <taxon>Bacteria</taxon>
        <taxon>Pseudomonadati</taxon>
        <taxon>Pseudomonadota</taxon>
        <taxon>Betaproteobacteria</taxon>
        <taxon>Burkholderiales</taxon>
        <taxon>Burkholderiaceae</taxon>
        <taxon>Burkholderia</taxon>
    </lineage>
</organism>
<gene>
    <name evidence="1" type="ORF">DM48_313</name>
    <name evidence="2" type="ORF">NYZ96_11525</name>
</gene>
<dbReference type="Proteomes" id="UP001059745">
    <property type="component" value="Chromosome 1"/>
</dbReference>
<evidence type="ECO:0000313" key="1">
    <source>
        <dbReference type="EMBL" id="KGC14520.1"/>
    </source>
</evidence>
<evidence type="ECO:0000313" key="2">
    <source>
        <dbReference type="EMBL" id="UWX68868.1"/>
    </source>
</evidence>
<dbReference type="RefSeq" id="WP_036054321.1">
    <property type="nucleotide sequence ID" value="NZ_CADFAS010000012.1"/>
</dbReference>
<dbReference type="EMBL" id="JPGG01000016">
    <property type="protein sequence ID" value="KGC14520.1"/>
    <property type="molecule type" value="Genomic_DNA"/>
</dbReference>
<evidence type="ECO:0000313" key="3">
    <source>
        <dbReference type="Proteomes" id="UP000029590"/>
    </source>
</evidence>
<dbReference type="Proteomes" id="UP000029590">
    <property type="component" value="Unassembled WGS sequence"/>
</dbReference>